<organism evidence="1 2">
    <name type="scientific">Dentiscutata heterogama</name>
    <dbReference type="NCBI Taxonomy" id="1316150"/>
    <lineage>
        <taxon>Eukaryota</taxon>
        <taxon>Fungi</taxon>
        <taxon>Fungi incertae sedis</taxon>
        <taxon>Mucoromycota</taxon>
        <taxon>Glomeromycotina</taxon>
        <taxon>Glomeromycetes</taxon>
        <taxon>Diversisporales</taxon>
        <taxon>Gigasporaceae</taxon>
        <taxon>Dentiscutata</taxon>
    </lineage>
</organism>
<dbReference type="EMBL" id="CAJVPU010003311">
    <property type="protein sequence ID" value="CAG8516479.1"/>
    <property type="molecule type" value="Genomic_DNA"/>
</dbReference>
<evidence type="ECO:0000313" key="1">
    <source>
        <dbReference type="EMBL" id="CAG8516479.1"/>
    </source>
</evidence>
<proteinExistence type="predicted"/>
<protein>
    <submittedName>
        <fullName evidence="1">12275_t:CDS:1</fullName>
    </submittedName>
</protein>
<accession>A0ACA9LBH4</accession>
<name>A0ACA9LBH4_9GLOM</name>
<evidence type="ECO:0000313" key="2">
    <source>
        <dbReference type="Proteomes" id="UP000789702"/>
    </source>
</evidence>
<sequence>MVVIKLSSVKENVDYKFNSPTSRLSGSPTLINKSVITTVVRRVVWYPVVPLVAQICNSFLETYAYVNRVVSYPLLLLCTIGMSIQGLLNALIFSQDIAVTRAFQAVKLHWWINNVNSYEYYYPHLSHNKSITDEISTLGKSIDFIKLKTLNRNKVDIIKGDDVINDDIIYDDIINGYTNISSAFFRKDDLKQDITLDNQNNDQDINLVPPEPVHLKDSSSLDLLSHCANPSTLSDPLIGSSNSNKMGQANNTRDINNTLFSHNFSTNLIYISNYTGGDDMGQAKVELVNSEHTIRISEEFTDGFSSDVDISPQEIGKCNMILKRL</sequence>
<dbReference type="Proteomes" id="UP000789702">
    <property type="component" value="Unassembled WGS sequence"/>
</dbReference>
<reference evidence="1" key="1">
    <citation type="submission" date="2021-06" db="EMBL/GenBank/DDBJ databases">
        <authorList>
            <person name="Kallberg Y."/>
            <person name="Tangrot J."/>
            <person name="Rosling A."/>
        </authorList>
    </citation>
    <scope>NUCLEOTIDE SEQUENCE</scope>
    <source>
        <strain evidence="1">IL203A</strain>
    </source>
</reference>
<gene>
    <name evidence="1" type="ORF">DHETER_LOCUS3709</name>
</gene>
<keyword evidence="2" id="KW-1185">Reference proteome</keyword>
<comment type="caution">
    <text evidence="1">The sequence shown here is derived from an EMBL/GenBank/DDBJ whole genome shotgun (WGS) entry which is preliminary data.</text>
</comment>